<name>A0ABU3THN6_9BACT</name>
<dbReference type="InterPro" id="IPR006096">
    <property type="entry name" value="Glu/Leu/Phe/Val/Trp_DH_C"/>
</dbReference>
<evidence type="ECO:0000259" key="5">
    <source>
        <dbReference type="SMART" id="SM00839"/>
    </source>
</evidence>
<organism evidence="6 7">
    <name type="scientific">Hymenobacter endophyticus</name>
    <dbReference type="NCBI Taxonomy" id="3076335"/>
    <lineage>
        <taxon>Bacteria</taxon>
        <taxon>Pseudomonadati</taxon>
        <taxon>Bacteroidota</taxon>
        <taxon>Cytophagia</taxon>
        <taxon>Cytophagales</taxon>
        <taxon>Hymenobacteraceae</taxon>
        <taxon>Hymenobacter</taxon>
    </lineage>
</organism>
<evidence type="ECO:0000256" key="3">
    <source>
        <dbReference type="PIRNR" id="PIRNR000185"/>
    </source>
</evidence>
<dbReference type="Gene3D" id="3.40.50.720">
    <property type="entry name" value="NAD(P)-binding Rossmann-like Domain"/>
    <property type="match status" value="1"/>
</dbReference>
<dbReference type="GO" id="GO:0016491">
    <property type="term" value="F:oxidoreductase activity"/>
    <property type="evidence" value="ECO:0007669"/>
    <property type="project" value="UniProtKB-KW"/>
</dbReference>
<accession>A0ABU3THN6</accession>
<dbReference type="PANTHER" id="PTHR11606:SF13">
    <property type="entry name" value="GLUTAMATE DEHYDROGENASE 1, MITOCHONDRIAL"/>
    <property type="match status" value="1"/>
</dbReference>
<dbReference type="InterPro" id="IPR033922">
    <property type="entry name" value="NAD_bind_Glu_DH"/>
</dbReference>
<dbReference type="SUPFAM" id="SSF51735">
    <property type="entry name" value="NAD(P)-binding Rossmann-fold domains"/>
    <property type="match status" value="1"/>
</dbReference>
<dbReference type="RefSeq" id="WP_315998352.1">
    <property type="nucleotide sequence ID" value="NZ_JAWDJT010000006.1"/>
</dbReference>
<keyword evidence="2 3" id="KW-0560">Oxidoreductase</keyword>
<dbReference type="Pfam" id="PF02812">
    <property type="entry name" value="ELFV_dehydrog_N"/>
    <property type="match status" value="1"/>
</dbReference>
<dbReference type="PRINTS" id="PR00082">
    <property type="entry name" value="GLFDHDRGNASE"/>
</dbReference>
<protein>
    <recommendedName>
        <fullName evidence="3">Glutamate dehydrogenase</fullName>
    </recommendedName>
</protein>
<comment type="caution">
    <text evidence="6">The sequence shown here is derived from an EMBL/GenBank/DDBJ whole genome shotgun (WGS) entry which is preliminary data.</text>
</comment>
<dbReference type="InterPro" id="IPR006095">
    <property type="entry name" value="Glu/Leu/Phe/Val/Trp_DH"/>
</dbReference>
<gene>
    <name evidence="6" type="ORF">ROI90_10770</name>
</gene>
<dbReference type="InterPro" id="IPR033524">
    <property type="entry name" value="Glu/Leu/Phe/Val_DH_AS"/>
</dbReference>
<reference evidence="6 7" key="1">
    <citation type="submission" date="2023-10" db="EMBL/GenBank/DDBJ databases">
        <title>Hymenobacter endophyticus sp. nov., an isolate from the leaf tissues of wheat.</title>
        <authorList>
            <person name="Dai Y."/>
        </authorList>
    </citation>
    <scope>NUCLEOTIDE SEQUENCE [LARGE SCALE GENOMIC DNA]</scope>
    <source>
        <strain evidence="6 7">ZK17L-C2</strain>
    </source>
</reference>
<dbReference type="InterPro" id="IPR036291">
    <property type="entry name" value="NAD(P)-bd_dom_sf"/>
</dbReference>
<dbReference type="InterPro" id="IPR006097">
    <property type="entry name" value="Glu/Leu/Phe/Val/Trp_DH_dimer"/>
</dbReference>
<evidence type="ECO:0000256" key="1">
    <source>
        <dbReference type="ARBA" id="ARBA00006382"/>
    </source>
</evidence>
<dbReference type="InterPro" id="IPR014362">
    <property type="entry name" value="Glu_DH"/>
</dbReference>
<dbReference type="Pfam" id="PF00208">
    <property type="entry name" value="ELFV_dehydrog"/>
    <property type="match status" value="1"/>
</dbReference>
<comment type="similarity">
    <text evidence="1 3 4">Belongs to the Glu/Leu/Phe/Val dehydrogenases family.</text>
</comment>
<dbReference type="Proteomes" id="UP001250698">
    <property type="component" value="Unassembled WGS sequence"/>
</dbReference>
<dbReference type="SMART" id="SM00839">
    <property type="entry name" value="ELFV_dehydrog"/>
    <property type="match status" value="1"/>
</dbReference>
<evidence type="ECO:0000313" key="6">
    <source>
        <dbReference type="EMBL" id="MDU0370878.1"/>
    </source>
</evidence>
<dbReference type="PROSITE" id="PS00074">
    <property type="entry name" value="GLFV_DEHYDROGENASE"/>
    <property type="match status" value="1"/>
</dbReference>
<evidence type="ECO:0000313" key="7">
    <source>
        <dbReference type="Proteomes" id="UP001250698"/>
    </source>
</evidence>
<dbReference type="EMBL" id="JAWDJT010000006">
    <property type="protein sequence ID" value="MDU0370878.1"/>
    <property type="molecule type" value="Genomic_DNA"/>
</dbReference>
<feature type="domain" description="Glutamate/phenylalanine/leucine/valine/L-tryptophan dehydrogenase C-terminal" evidence="5">
    <location>
        <begin position="190"/>
        <end position="471"/>
    </location>
</feature>
<evidence type="ECO:0000256" key="4">
    <source>
        <dbReference type="RuleBase" id="RU004417"/>
    </source>
</evidence>
<evidence type="ECO:0000256" key="2">
    <source>
        <dbReference type="ARBA" id="ARBA00023002"/>
    </source>
</evidence>
<sequence length="474" mass="51610">MANEQVQGKDFYESVLRFYDHAASFSKLDPGIIAQIRACNSIYKVNFPVEVDGHVQVFEGIRVQHSHHKLPSKGGIRYSVYVDEEEVMALATLMTFKCALVDVPFGGAKGGVKINPRTTPVNILERVTRRYATELIKKNLIGPGMDVPAPDYGTGSREMAWIADTYQTFKYGDTNALGCVTGKPVGQGGIRGRTEATGLGVFYGLRELLLDEPMLAKVGLSSGVAGKRIIVQGLGNVGYYAAKFCQEAGAIIIGIAEREGGVFSEAGLDVEALFQHRQRTGSVLGFAGAEDVAESLDLLERECDVLIPAALENQIHEGNANRIKAKIIAEGANGPTTQAAERILLDKGVIILPDLYLNAGGVTVSYFEWLKNLSNVRFGRMGKRAEEGAMRRLVETIERTTGKTITDQERQLIVHGADEIDLVHSGLEDTMITAYQSIRKVMDDVEGITDLRTAAFYSAIEKIGVSYQSLGIFP</sequence>
<dbReference type="SUPFAM" id="SSF53223">
    <property type="entry name" value="Aminoacid dehydrogenase-like, N-terminal domain"/>
    <property type="match status" value="1"/>
</dbReference>
<dbReference type="CDD" id="cd01076">
    <property type="entry name" value="NAD_bind_1_Glu_DH"/>
    <property type="match status" value="1"/>
</dbReference>
<proteinExistence type="inferred from homology"/>
<dbReference type="PANTHER" id="PTHR11606">
    <property type="entry name" value="GLUTAMATE DEHYDROGENASE"/>
    <property type="match status" value="1"/>
</dbReference>
<dbReference type="InterPro" id="IPR046346">
    <property type="entry name" value="Aminoacid_DH-like_N_sf"/>
</dbReference>
<dbReference type="Gene3D" id="3.40.50.10860">
    <property type="entry name" value="Leucine Dehydrogenase, chain A, domain 1"/>
    <property type="match status" value="1"/>
</dbReference>
<dbReference type="PIRSF" id="PIRSF000185">
    <property type="entry name" value="Glu_DH"/>
    <property type="match status" value="1"/>
</dbReference>
<keyword evidence="7" id="KW-1185">Reference proteome</keyword>